<dbReference type="AlphaFoldDB" id="A0AAD7Z9K7"/>
<accession>A0AAD7Z9K7</accession>
<organism evidence="1 2">
    <name type="scientific">Diploptera punctata</name>
    <name type="common">Pacific beetle cockroach</name>
    <dbReference type="NCBI Taxonomy" id="6984"/>
    <lineage>
        <taxon>Eukaryota</taxon>
        <taxon>Metazoa</taxon>
        <taxon>Ecdysozoa</taxon>
        <taxon>Arthropoda</taxon>
        <taxon>Hexapoda</taxon>
        <taxon>Insecta</taxon>
        <taxon>Pterygota</taxon>
        <taxon>Neoptera</taxon>
        <taxon>Polyneoptera</taxon>
        <taxon>Dictyoptera</taxon>
        <taxon>Blattodea</taxon>
        <taxon>Blaberoidea</taxon>
        <taxon>Blaberidae</taxon>
        <taxon>Diplopterinae</taxon>
        <taxon>Diploptera</taxon>
    </lineage>
</organism>
<evidence type="ECO:0000313" key="2">
    <source>
        <dbReference type="Proteomes" id="UP001233999"/>
    </source>
</evidence>
<feature type="non-terminal residue" evidence="1">
    <location>
        <position position="1"/>
    </location>
</feature>
<proteinExistence type="predicted"/>
<dbReference type="EMBL" id="JASPKZ010009802">
    <property type="protein sequence ID" value="KAJ9576277.1"/>
    <property type="molecule type" value="Genomic_DNA"/>
</dbReference>
<feature type="non-terminal residue" evidence="1">
    <location>
        <position position="92"/>
    </location>
</feature>
<comment type="caution">
    <text evidence="1">The sequence shown here is derived from an EMBL/GenBank/DDBJ whole genome shotgun (WGS) entry which is preliminary data.</text>
</comment>
<dbReference type="Proteomes" id="UP001233999">
    <property type="component" value="Unassembled WGS sequence"/>
</dbReference>
<reference evidence="1" key="1">
    <citation type="journal article" date="2023" name="IScience">
        <title>Live-bearing cockroach genome reveals convergent evolutionary mechanisms linked to viviparity in insects and beyond.</title>
        <authorList>
            <person name="Fouks B."/>
            <person name="Harrison M.C."/>
            <person name="Mikhailova A.A."/>
            <person name="Marchal E."/>
            <person name="English S."/>
            <person name="Carruthers M."/>
            <person name="Jennings E.C."/>
            <person name="Chiamaka E.L."/>
            <person name="Frigard R.A."/>
            <person name="Pippel M."/>
            <person name="Attardo G.M."/>
            <person name="Benoit J.B."/>
            <person name="Bornberg-Bauer E."/>
            <person name="Tobe S.S."/>
        </authorList>
    </citation>
    <scope>NUCLEOTIDE SEQUENCE</scope>
    <source>
        <strain evidence="1">Stay&amp;Tobe</strain>
    </source>
</reference>
<sequence>QIGQITIAVWAITYANDRETARRARREFNVALQPSRLPYILPYILQMFILQYIIPYVADMNRTRVAGVDGRDSTDYATATDNFDPLDVVKSS</sequence>
<evidence type="ECO:0000313" key="1">
    <source>
        <dbReference type="EMBL" id="KAJ9576277.1"/>
    </source>
</evidence>
<gene>
    <name evidence="1" type="ORF">L9F63_006876</name>
</gene>
<protein>
    <submittedName>
        <fullName evidence="1">Uncharacterized protein</fullName>
    </submittedName>
</protein>
<name>A0AAD7Z9K7_DIPPU</name>
<keyword evidence="2" id="KW-1185">Reference proteome</keyword>
<reference evidence="1" key="2">
    <citation type="submission" date="2023-05" db="EMBL/GenBank/DDBJ databases">
        <authorList>
            <person name="Fouks B."/>
        </authorList>
    </citation>
    <scope>NUCLEOTIDE SEQUENCE</scope>
    <source>
        <strain evidence="1">Stay&amp;Tobe</strain>
        <tissue evidence="1">Testes</tissue>
    </source>
</reference>